<name>A0A5C8Z4H4_9ACTN</name>
<protein>
    <submittedName>
        <fullName evidence="7">Iron-siderophore ABC transporter substrate-binding protein</fullName>
    </submittedName>
</protein>
<gene>
    <name evidence="7" type="ORF">FMM08_21245</name>
</gene>
<evidence type="ECO:0000313" key="8">
    <source>
        <dbReference type="Proteomes" id="UP000321234"/>
    </source>
</evidence>
<dbReference type="EMBL" id="VKAC01000017">
    <property type="protein sequence ID" value="TXR51816.1"/>
    <property type="molecule type" value="Genomic_DNA"/>
</dbReference>
<evidence type="ECO:0000256" key="5">
    <source>
        <dbReference type="SAM" id="SignalP"/>
    </source>
</evidence>
<dbReference type="Proteomes" id="UP000321234">
    <property type="component" value="Unassembled WGS sequence"/>
</dbReference>
<dbReference type="PROSITE" id="PS50983">
    <property type="entry name" value="FE_B12_PBP"/>
    <property type="match status" value="1"/>
</dbReference>
<evidence type="ECO:0000256" key="2">
    <source>
        <dbReference type="ARBA" id="ARBA00008814"/>
    </source>
</evidence>
<accession>A0A5C8Z4H4</accession>
<keyword evidence="4 5" id="KW-0732">Signal</keyword>
<sequence>MLALVPASAIAAALAACSSGSTASEGASSAVPSGAAGSAGGAFPATVQTKFGDVTITAAPQRVVALGWGDAETALALGVQPVGASDWLGFGGEGVGPWAKGLYTTAPVIIETLEPSYEAIAALKPDLILDTKSSGDQARYERLSQIAKTVGVPTGGDSYLTTTGQQVELVSTALGKQAEGQQLLEELRAAFEQAAADHPQWKGRTATVATKTSNGWGAYVAAPGGEGTDPLGGRVEFMEALGFQQNPKIAALPANSGGFSVDVSTEQLDLLDADVVVAFPIFIPTTDITGDAAWNALPAVTAEHALVIDGDTSSAFSLGTTLATQYALEQLVPQLETVSP</sequence>
<evidence type="ECO:0000259" key="6">
    <source>
        <dbReference type="PROSITE" id="PS50983"/>
    </source>
</evidence>
<keyword evidence="8" id="KW-1185">Reference proteome</keyword>
<dbReference type="PANTHER" id="PTHR30532:SF24">
    <property type="entry name" value="FERRIC ENTEROBACTIN-BINDING PERIPLASMIC PROTEIN FEPB"/>
    <property type="match status" value="1"/>
</dbReference>
<evidence type="ECO:0000256" key="1">
    <source>
        <dbReference type="ARBA" id="ARBA00004196"/>
    </source>
</evidence>
<feature type="chain" id="PRO_5022897388" evidence="5">
    <location>
        <begin position="24"/>
        <end position="340"/>
    </location>
</feature>
<dbReference type="InterPro" id="IPR051313">
    <property type="entry name" value="Bact_iron-sidero_bind"/>
</dbReference>
<dbReference type="GO" id="GO:0030288">
    <property type="term" value="C:outer membrane-bounded periplasmic space"/>
    <property type="evidence" value="ECO:0007669"/>
    <property type="project" value="TreeGrafter"/>
</dbReference>
<comment type="subcellular location">
    <subcellularLocation>
        <location evidence="1">Cell envelope</location>
    </subcellularLocation>
</comment>
<keyword evidence="3" id="KW-0813">Transport</keyword>
<reference evidence="7 8" key="1">
    <citation type="submission" date="2019-07" db="EMBL/GenBank/DDBJ databases">
        <title>Quadrisphaera sp. strain DD2A genome sequencing and assembly.</title>
        <authorList>
            <person name="Kim I."/>
        </authorList>
    </citation>
    <scope>NUCLEOTIDE SEQUENCE [LARGE SCALE GENOMIC DNA]</scope>
    <source>
        <strain evidence="7 8">DD2A</strain>
    </source>
</reference>
<dbReference type="AlphaFoldDB" id="A0A5C8Z4H4"/>
<feature type="signal peptide" evidence="5">
    <location>
        <begin position="1"/>
        <end position="23"/>
    </location>
</feature>
<comment type="caution">
    <text evidence="7">The sequence shown here is derived from an EMBL/GenBank/DDBJ whole genome shotgun (WGS) entry which is preliminary data.</text>
</comment>
<organism evidence="7 8">
    <name type="scientific">Quadrisphaera setariae</name>
    <dbReference type="NCBI Taxonomy" id="2593304"/>
    <lineage>
        <taxon>Bacteria</taxon>
        <taxon>Bacillati</taxon>
        <taxon>Actinomycetota</taxon>
        <taxon>Actinomycetes</taxon>
        <taxon>Kineosporiales</taxon>
        <taxon>Kineosporiaceae</taxon>
        <taxon>Quadrisphaera</taxon>
    </lineage>
</organism>
<dbReference type="Gene3D" id="3.40.50.1980">
    <property type="entry name" value="Nitrogenase molybdenum iron protein domain"/>
    <property type="match status" value="2"/>
</dbReference>
<feature type="domain" description="Fe/B12 periplasmic-binding" evidence="6">
    <location>
        <begin position="62"/>
        <end position="339"/>
    </location>
</feature>
<dbReference type="GO" id="GO:1901678">
    <property type="term" value="P:iron coordination entity transport"/>
    <property type="evidence" value="ECO:0007669"/>
    <property type="project" value="UniProtKB-ARBA"/>
</dbReference>
<dbReference type="SUPFAM" id="SSF53807">
    <property type="entry name" value="Helical backbone' metal receptor"/>
    <property type="match status" value="1"/>
</dbReference>
<proteinExistence type="inferred from homology"/>
<dbReference type="PANTHER" id="PTHR30532">
    <property type="entry name" value="IRON III DICITRATE-BINDING PERIPLASMIC PROTEIN"/>
    <property type="match status" value="1"/>
</dbReference>
<evidence type="ECO:0000256" key="3">
    <source>
        <dbReference type="ARBA" id="ARBA00022448"/>
    </source>
</evidence>
<dbReference type="InterPro" id="IPR002491">
    <property type="entry name" value="ABC_transptr_periplasmic_BD"/>
</dbReference>
<comment type="similarity">
    <text evidence="2">Belongs to the bacterial solute-binding protein 8 family.</text>
</comment>
<evidence type="ECO:0000313" key="7">
    <source>
        <dbReference type="EMBL" id="TXR51816.1"/>
    </source>
</evidence>
<dbReference type="OrthoDB" id="1846031at2"/>
<dbReference type="CDD" id="cd01146">
    <property type="entry name" value="FhuD"/>
    <property type="match status" value="1"/>
</dbReference>
<evidence type="ECO:0000256" key="4">
    <source>
        <dbReference type="ARBA" id="ARBA00022729"/>
    </source>
</evidence>
<dbReference type="Pfam" id="PF01497">
    <property type="entry name" value="Peripla_BP_2"/>
    <property type="match status" value="1"/>
</dbReference>